<dbReference type="Gene3D" id="3.10.50.40">
    <property type="match status" value="1"/>
</dbReference>
<feature type="domain" description="PPIase FKBP-type" evidence="2">
    <location>
        <begin position="103"/>
        <end position="167"/>
    </location>
</feature>
<keyword evidence="4" id="KW-1185">Reference proteome</keyword>
<dbReference type="AlphaFoldDB" id="A0A165APS1"/>
<dbReference type="SUPFAM" id="SSF54534">
    <property type="entry name" value="FKBP-like"/>
    <property type="match status" value="1"/>
</dbReference>
<evidence type="ECO:0000313" key="4">
    <source>
        <dbReference type="Proteomes" id="UP000076871"/>
    </source>
</evidence>
<dbReference type="EMBL" id="KV427899">
    <property type="protein sequence ID" value="KZS99420.1"/>
    <property type="molecule type" value="Genomic_DNA"/>
</dbReference>
<dbReference type="GO" id="GO:0003755">
    <property type="term" value="F:peptidyl-prolyl cis-trans isomerase activity"/>
    <property type="evidence" value="ECO:0007669"/>
    <property type="project" value="UniProtKB-KW"/>
</dbReference>
<dbReference type="InterPro" id="IPR001179">
    <property type="entry name" value="PPIase_FKBP_dom"/>
</dbReference>
<accession>A0A165APS1</accession>
<keyword evidence="1" id="KW-0413">Isomerase</keyword>
<dbReference type="Pfam" id="PF00254">
    <property type="entry name" value="FKBP_C"/>
    <property type="match status" value="1"/>
</dbReference>
<dbReference type="OrthoDB" id="1902587at2759"/>
<comment type="catalytic activity">
    <reaction evidence="1">
        <text>[protein]-peptidylproline (omega=180) = [protein]-peptidylproline (omega=0)</text>
        <dbReference type="Rhea" id="RHEA:16237"/>
        <dbReference type="Rhea" id="RHEA-COMP:10747"/>
        <dbReference type="Rhea" id="RHEA-COMP:10748"/>
        <dbReference type="ChEBI" id="CHEBI:83833"/>
        <dbReference type="ChEBI" id="CHEBI:83834"/>
        <dbReference type="EC" id="5.2.1.8"/>
    </reaction>
</comment>
<dbReference type="EC" id="5.2.1.8" evidence="1"/>
<gene>
    <name evidence="3" type="ORF">LAESUDRAFT_765549</name>
</gene>
<evidence type="ECO:0000259" key="2">
    <source>
        <dbReference type="PROSITE" id="PS50059"/>
    </source>
</evidence>
<evidence type="ECO:0000313" key="3">
    <source>
        <dbReference type="EMBL" id="KZS99420.1"/>
    </source>
</evidence>
<proteinExistence type="predicted"/>
<dbReference type="RefSeq" id="XP_040757161.1">
    <property type="nucleotide sequence ID" value="XM_040913718.1"/>
</dbReference>
<evidence type="ECO:0000256" key="1">
    <source>
        <dbReference type="PROSITE-ProRule" id="PRU00277"/>
    </source>
</evidence>
<dbReference type="PROSITE" id="PS50059">
    <property type="entry name" value="FKBP_PPIASE"/>
    <property type="match status" value="1"/>
</dbReference>
<dbReference type="InterPro" id="IPR046357">
    <property type="entry name" value="PPIase_dom_sf"/>
</dbReference>
<dbReference type="InParanoid" id="A0A165APS1"/>
<sequence length="167" mass="18030">MTPPSENMELEQSVIVSPWMSSFTIVGPHRPNSEVIESMDPEQSVIASPLPSSFTVAGPRRPYPDVITTPLQAHHDHVGPSALEHLAFKDYTISGGPSTVTMGDSIQLWYQLQLSDGVVVDSCMQGTSFKLVLDDDRLLPAIDQGIVGMKVNGECLVKIPPALGYGN</sequence>
<organism evidence="3 4">
    <name type="scientific">Laetiporus sulphureus 93-53</name>
    <dbReference type="NCBI Taxonomy" id="1314785"/>
    <lineage>
        <taxon>Eukaryota</taxon>
        <taxon>Fungi</taxon>
        <taxon>Dikarya</taxon>
        <taxon>Basidiomycota</taxon>
        <taxon>Agaricomycotina</taxon>
        <taxon>Agaricomycetes</taxon>
        <taxon>Polyporales</taxon>
        <taxon>Laetiporus</taxon>
    </lineage>
</organism>
<dbReference type="GeneID" id="63830746"/>
<name>A0A165APS1_9APHY</name>
<keyword evidence="1" id="KW-0697">Rotamase</keyword>
<protein>
    <recommendedName>
        <fullName evidence="1">peptidylprolyl isomerase</fullName>
        <ecNumber evidence="1">5.2.1.8</ecNumber>
    </recommendedName>
</protein>
<reference evidence="3 4" key="1">
    <citation type="journal article" date="2016" name="Mol. Biol. Evol.">
        <title>Comparative Genomics of Early-Diverging Mushroom-Forming Fungi Provides Insights into the Origins of Lignocellulose Decay Capabilities.</title>
        <authorList>
            <person name="Nagy L.G."/>
            <person name="Riley R."/>
            <person name="Tritt A."/>
            <person name="Adam C."/>
            <person name="Daum C."/>
            <person name="Floudas D."/>
            <person name="Sun H."/>
            <person name="Yadav J.S."/>
            <person name="Pangilinan J."/>
            <person name="Larsson K.H."/>
            <person name="Matsuura K."/>
            <person name="Barry K."/>
            <person name="Labutti K."/>
            <person name="Kuo R."/>
            <person name="Ohm R.A."/>
            <person name="Bhattacharya S.S."/>
            <person name="Shirouzu T."/>
            <person name="Yoshinaga Y."/>
            <person name="Martin F.M."/>
            <person name="Grigoriev I.V."/>
            <person name="Hibbett D.S."/>
        </authorList>
    </citation>
    <scope>NUCLEOTIDE SEQUENCE [LARGE SCALE GENOMIC DNA]</scope>
    <source>
        <strain evidence="3 4">93-53</strain>
    </source>
</reference>
<dbReference type="Proteomes" id="UP000076871">
    <property type="component" value="Unassembled WGS sequence"/>
</dbReference>